<evidence type="ECO:0000313" key="4">
    <source>
        <dbReference type="Proteomes" id="UP001303407"/>
    </source>
</evidence>
<feature type="transmembrane region" description="Helical" evidence="1">
    <location>
        <begin position="53"/>
        <end position="74"/>
    </location>
</feature>
<keyword evidence="1" id="KW-0472">Membrane</keyword>
<accession>A0ABY9Y085</accession>
<dbReference type="Proteomes" id="UP001303407">
    <property type="component" value="Chromosome"/>
</dbReference>
<protein>
    <recommendedName>
        <fullName evidence="5">Lipoprotein</fullName>
    </recommendedName>
</protein>
<dbReference type="EMBL" id="CP134536">
    <property type="protein sequence ID" value="WNH11493.1"/>
    <property type="molecule type" value="Genomic_DNA"/>
</dbReference>
<evidence type="ECO:0008006" key="5">
    <source>
        <dbReference type="Google" id="ProtNLM"/>
    </source>
</evidence>
<gene>
    <name evidence="3" type="ORF">RHP49_11320</name>
</gene>
<proteinExistence type="predicted"/>
<reference evidence="3 4" key="1">
    <citation type="submission" date="2023-09" db="EMBL/GenBank/DDBJ databases">
        <title>Thalassobella suaedae gen. nov., sp. nov., a marine bacterium of the family Flavobacteriaceae isolated from a halophyte Suaeda japonica.</title>
        <authorList>
            <person name="Lee S.Y."/>
            <person name="Hwang C.Y."/>
        </authorList>
    </citation>
    <scope>NUCLEOTIDE SEQUENCE [LARGE SCALE GENOMIC DNA]</scope>
    <source>
        <strain evidence="3 4">HL-DH10</strain>
    </source>
</reference>
<dbReference type="PROSITE" id="PS51257">
    <property type="entry name" value="PROKAR_LIPOPROTEIN"/>
    <property type="match status" value="1"/>
</dbReference>
<keyword evidence="1" id="KW-1133">Transmembrane helix</keyword>
<keyword evidence="4" id="KW-1185">Reference proteome</keyword>
<evidence type="ECO:0000256" key="1">
    <source>
        <dbReference type="SAM" id="Phobius"/>
    </source>
</evidence>
<evidence type="ECO:0000256" key="2">
    <source>
        <dbReference type="SAM" id="SignalP"/>
    </source>
</evidence>
<dbReference type="RefSeq" id="WP_415861476.1">
    <property type="nucleotide sequence ID" value="NZ_CP134536.1"/>
</dbReference>
<keyword evidence="2" id="KW-0732">Signal</keyword>
<organism evidence="3 4">
    <name type="scientific">Thalassobellus suaedae</name>
    <dbReference type="NCBI Taxonomy" id="3074124"/>
    <lineage>
        <taxon>Bacteria</taxon>
        <taxon>Pseudomonadati</taxon>
        <taxon>Bacteroidota</taxon>
        <taxon>Flavobacteriia</taxon>
        <taxon>Flavobacteriales</taxon>
        <taxon>Flavobacteriaceae</taxon>
        <taxon>Thalassobellus</taxon>
    </lineage>
</organism>
<evidence type="ECO:0000313" key="3">
    <source>
        <dbReference type="EMBL" id="WNH11493.1"/>
    </source>
</evidence>
<sequence>MTNSPTKPFTPQNLILLLLTLFALSSCSNKKGDSPKKVAVVIGGTSLFGGRGSIMGTVQCAFIIGVLNSGLVLLNVSPFC</sequence>
<feature type="signal peptide" evidence="2">
    <location>
        <begin position="1"/>
        <end position="31"/>
    </location>
</feature>
<feature type="chain" id="PRO_5045348226" description="Lipoprotein" evidence="2">
    <location>
        <begin position="32"/>
        <end position="80"/>
    </location>
</feature>
<name>A0ABY9Y085_9FLAO</name>
<keyword evidence="1" id="KW-0812">Transmembrane</keyword>